<dbReference type="PANTHER" id="PTHR48258:SF15">
    <property type="entry name" value="OS02G0543900 PROTEIN"/>
    <property type="match status" value="1"/>
</dbReference>
<proteinExistence type="predicted"/>
<comment type="caution">
    <text evidence="2">The sequence shown here is derived from an EMBL/GenBank/DDBJ whole genome shotgun (WGS) entry which is preliminary data.</text>
</comment>
<keyword evidence="3" id="KW-1185">Reference proteome</keyword>
<dbReference type="InterPro" id="IPR025452">
    <property type="entry name" value="DUF4218"/>
</dbReference>
<accession>A0AAV6Y1X5</accession>
<dbReference type="EMBL" id="WHWC01000003">
    <property type="protein sequence ID" value="KAG8386689.1"/>
    <property type="molecule type" value="Genomic_DNA"/>
</dbReference>
<gene>
    <name evidence="2" type="ORF">BUALT_Bualt03G0175100</name>
</gene>
<sequence length="134" mass="16427">MERNIPLILCKLEKIFPPEFFDVMVHLVVHLPQEEKIDGPVHSRWMYPIERHLWDIAERDDLEMEELYDIEQRVRVAFNNISQMEFHWYMIEYELSLSREDVNQILLIKSFFFFFLTKWQQGEHDSCDDEDMSL</sequence>
<dbReference type="Pfam" id="PF13960">
    <property type="entry name" value="DUF4218"/>
    <property type="match status" value="1"/>
</dbReference>
<reference evidence="2" key="1">
    <citation type="submission" date="2019-10" db="EMBL/GenBank/DDBJ databases">
        <authorList>
            <person name="Zhang R."/>
            <person name="Pan Y."/>
            <person name="Wang J."/>
            <person name="Ma R."/>
            <person name="Yu S."/>
        </authorList>
    </citation>
    <scope>NUCLEOTIDE SEQUENCE</scope>
    <source>
        <strain evidence="2">LA-IB0</strain>
        <tissue evidence="2">Leaf</tissue>
    </source>
</reference>
<dbReference type="PANTHER" id="PTHR48258">
    <property type="entry name" value="DUF4218 DOMAIN-CONTAINING PROTEIN-RELATED"/>
    <property type="match status" value="1"/>
</dbReference>
<organism evidence="2 3">
    <name type="scientific">Buddleja alternifolia</name>
    <dbReference type="NCBI Taxonomy" id="168488"/>
    <lineage>
        <taxon>Eukaryota</taxon>
        <taxon>Viridiplantae</taxon>
        <taxon>Streptophyta</taxon>
        <taxon>Embryophyta</taxon>
        <taxon>Tracheophyta</taxon>
        <taxon>Spermatophyta</taxon>
        <taxon>Magnoliopsida</taxon>
        <taxon>eudicotyledons</taxon>
        <taxon>Gunneridae</taxon>
        <taxon>Pentapetalae</taxon>
        <taxon>asterids</taxon>
        <taxon>lamiids</taxon>
        <taxon>Lamiales</taxon>
        <taxon>Scrophulariaceae</taxon>
        <taxon>Buddlejeae</taxon>
        <taxon>Buddleja</taxon>
    </lineage>
</organism>
<protein>
    <recommendedName>
        <fullName evidence="1">DUF4218 domain-containing protein</fullName>
    </recommendedName>
</protein>
<evidence type="ECO:0000313" key="2">
    <source>
        <dbReference type="EMBL" id="KAG8386689.1"/>
    </source>
</evidence>
<evidence type="ECO:0000313" key="3">
    <source>
        <dbReference type="Proteomes" id="UP000826271"/>
    </source>
</evidence>
<dbReference type="AlphaFoldDB" id="A0AAV6Y1X5"/>
<dbReference type="Proteomes" id="UP000826271">
    <property type="component" value="Unassembled WGS sequence"/>
</dbReference>
<feature type="domain" description="DUF4218" evidence="1">
    <location>
        <begin position="2"/>
        <end position="54"/>
    </location>
</feature>
<evidence type="ECO:0000259" key="1">
    <source>
        <dbReference type="Pfam" id="PF13960"/>
    </source>
</evidence>
<name>A0AAV6Y1X5_9LAMI</name>